<dbReference type="InParanoid" id="A0A061FYQ6"/>
<protein>
    <recommendedName>
        <fullName evidence="3">Reverse transcriptase zinc-binding domain-containing protein</fullName>
    </recommendedName>
</protein>
<dbReference type="Proteomes" id="UP000026915">
    <property type="component" value="Chromosome 3"/>
</dbReference>
<sequence>MGFRDIRNFNQVMLTKQGWQLQMRIPTIALKLLKARYFPYGSFLDASMGSNPSYLWRSIRESQSLINQVSLQLLVDRLVWQHSRDGNYMAALNRRNITVDAYCPMCNADLEADFHILCECSFAKVVCLASKWGIRDIDHRFSSPKEWFLMLLQKLDRITVEEVCCVMRAIWKGRNSLVFKKESMNLLQVIQLGLGMCFQFATVYMTERPHQENIDLQIVDVSDPVVPNSTVMLIFFNVMGKHLQVQALSCEILMSKVFAGDMEHIVEDCCMVLNLLHSPTVSHCKRDATYVAHELAHSVKTTRSIPFGDKVIIYQKWPNMHYNGTV</sequence>
<accession>A0A061FYQ6</accession>
<organism evidence="1 2">
    <name type="scientific">Theobroma cacao</name>
    <name type="common">Cacao</name>
    <name type="synonym">Cocoa</name>
    <dbReference type="NCBI Taxonomy" id="3641"/>
    <lineage>
        <taxon>Eukaryota</taxon>
        <taxon>Viridiplantae</taxon>
        <taxon>Streptophyta</taxon>
        <taxon>Embryophyta</taxon>
        <taxon>Tracheophyta</taxon>
        <taxon>Spermatophyta</taxon>
        <taxon>Magnoliopsida</taxon>
        <taxon>eudicotyledons</taxon>
        <taxon>Gunneridae</taxon>
        <taxon>Pentapetalae</taxon>
        <taxon>rosids</taxon>
        <taxon>malvids</taxon>
        <taxon>Malvales</taxon>
        <taxon>Malvaceae</taxon>
        <taxon>Byttnerioideae</taxon>
        <taxon>Theobroma</taxon>
    </lineage>
</organism>
<keyword evidence="2" id="KW-1185">Reference proteome</keyword>
<proteinExistence type="predicted"/>
<dbReference type="eggNOG" id="KOG1075">
    <property type="taxonomic scope" value="Eukaryota"/>
</dbReference>
<dbReference type="EMBL" id="CM001881">
    <property type="protein sequence ID" value="EOY22027.1"/>
    <property type="molecule type" value="Genomic_DNA"/>
</dbReference>
<evidence type="ECO:0008006" key="3">
    <source>
        <dbReference type="Google" id="ProtNLM"/>
    </source>
</evidence>
<name>A0A061FYQ6_THECC</name>
<gene>
    <name evidence="1" type="ORF">TCM_014186</name>
</gene>
<dbReference type="HOGENOM" id="CLU_853687_0_0_1"/>
<evidence type="ECO:0000313" key="2">
    <source>
        <dbReference type="Proteomes" id="UP000026915"/>
    </source>
</evidence>
<evidence type="ECO:0000313" key="1">
    <source>
        <dbReference type="EMBL" id="EOY22027.1"/>
    </source>
</evidence>
<dbReference type="AlphaFoldDB" id="A0A061FYQ6"/>
<dbReference type="Gramene" id="EOY22027">
    <property type="protein sequence ID" value="EOY22027"/>
    <property type="gene ID" value="TCM_014186"/>
</dbReference>
<reference evidence="1 2" key="1">
    <citation type="journal article" date="2013" name="Genome Biol.">
        <title>The genome sequence of the most widely cultivated cacao type and its use to identify candidate genes regulating pod color.</title>
        <authorList>
            <person name="Motamayor J.C."/>
            <person name="Mockaitis K."/>
            <person name="Schmutz J."/>
            <person name="Haiminen N."/>
            <person name="Iii D.L."/>
            <person name="Cornejo O."/>
            <person name="Findley S.D."/>
            <person name="Zheng P."/>
            <person name="Utro F."/>
            <person name="Royaert S."/>
            <person name="Saski C."/>
            <person name="Jenkins J."/>
            <person name="Podicheti R."/>
            <person name="Zhao M."/>
            <person name="Scheffler B.E."/>
            <person name="Stack J.C."/>
            <person name="Feltus F.A."/>
            <person name="Mustiga G.M."/>
            <person name="Amores F."/>
            <person name="Phillips W."/>
            <person name="Marelli J.P."/>
            <person name="May G.D."/>
            <person name="Shapiro H."/>
            <person name="Ma J."/>
            <person name="Bustamante C.D."/>
            <person name="Schnell R.J."/>
            <person name="Main D."/>
            <person name="Gilbert D."/>
            <person name="Parida L."/>
            <person name="Kuhn D.N."/>
        </authorList>
    </citation>
    <scope>NUCLEOTIDE SEQUENCE [LARGE SCALE GENOMIC DNA]</scope>
    <source>
        <strain evidence="2">cv. Matina 1-6</strain>
    </source>
</reference>